<name>A0A4S3KPA2_9GAMM</name>
<dbReference type="Gene3D" id="3.40.50.1820">
    <property type="entry name" value="alpha/beta hydrolase"/>
    <property type="match status" value="1"/>
</dbReference>
<accession>A0A4S3KPA2</accession>
<dbReference type="InterPro" id="IPR029058">
    <property type="entry name" value="AB_hydrolase_fold"/>
</dbReference>
<evidence type="ECO:0000313" key="2">
    <source>
        <dbReference type="EMBL" id="THD10268.1"/>
    </source>
</evidence>
<dbReference type="Pfam" id="PF00561">
    <property type="entry name" value="Abhydrolase_1"/>
    <property type="match status" value="1"/>
</dbReference>
<dbReference type="PANTHER" id="PTHR43798:SF5">
    <property type="entry name" value="MONOACYLGLYCEROL LIPASE ABHD6"/>
    <property type="match status" value="1"/>
</dbReference>
<dbReference type="SUPFAM" id="SSF53474">
    <property type="entry name" value="alpha/beta-Hydrolases"/>
    <property type="match status" value="1"/>
</dbReference>
<organism evidence="2 3">
    <name type="scientific">Metallibacterium scheffleri</name>
    <dbReference type="NCBI Taxonomy" id="993689"/>
    <lineage>
        <taxon>Bacteria</taxon>
        <taxon>Pseudomonadati</taxon>
        <taxon>Pseudomonadota</taxon>
        <taxon>Gammaproteobacteria</taxon>
        <taxon>Lysobacterales</taxon>
        <taxon>Rhodanobacteraceae</taxon>
        <taxon>Metallibacterium</taxon>
    </lineage>
</organism>
<dbReference type="GO" id="GO:0016020">
    <property type="term" value="C:membrane"/>
    <property type="evidence" value="ECO:0007669"/>
    <property type="project" value="TreeGrafter"/>
</dbReference>
<protein>
    <recommendedName>
        <fullName evidence="1">AB hydrolase-1 domain-containing protein</fullName>
    </recommendedName>
</protein>
<evidence type="ECO:0000313" key="3">
    <source>
        <dbReference type="Proteomes" id="UP000307749"/>
    </source>
</evidence>
<dbReference type="AlphaFoldDB" id="A0A4S3KPA2"/>
<dbReference type="PRINTS" id="PR00111">
    <property type="entry name" value="ABHYDROLASE"/>
</dbReference>
<dbReference type="OrthoDB" id="2086224at2"/>
<evidence type="ECO:0000259" key="1">
    <source>
        <dbReference type="Pfam" id="PF00561"/>
    </source>
</evidence>
<dbReference type="EMBL" id="MWQO01000032">
    <property type="protein sequence ID" value="THD10268.1"/>
    <property type="molecule type" value="Genomic_DNA"/>
</dbReference>
<dbReference type="InterPro" id="IPR050266">
    <property type="entry name" value="AB_hydrolase_sf"/>
</dbReference>
<dbReference type="STRING" id="993689.GCA_002077135_00701"/>
<proteinExistence type="predicted"/>
<reference evidence="2 3" key="1">
    <citation type="submission" date="2017-02" db="EMBL/GenBank/DDBJ databases">
        <title>Whole genome sequencing of Metallibacterium scheffleri DSM 24874 (T).</title>
        <authorList>
            <person name="Kumar S."/>
            <person name="Patil P."/>
            <person name="Patil P.B."/>
        </authorList>
    </citation>
    <scope>NUCLEOTIDE SEQUENCE [LARGE SCALE GENOMIC DNA]</scope>
    <source>
        <strain evidence="2 3">DSM 24874</strain>
    </source>
</reference>
<feature type="domain" description="AB hydrolase-1" evidence="1">
    <location>
        <begin position="66"/>
        <end position="299"/>
    </location>
</feature>
<comment type="caution">
    <text evidence="2">The sequence shown here is derived from an EMBL/GenBank/DDBJ whole genome shotgun (WGS) entry which is preliminary data.</text>
</comment>
<keyword evidence="3" id="KW-1185">Reference proteome</keyword>
<sequence>MFLRRLRRLGALIGVLLLVLLGVYFFAPQWLLRAGYTLHAWDANLHSRSVEVDGVRWAYYEGGHGPTLVLLHGFGGSRQNWVPTAKFLARDFHVIIPDLPGYGSSSSVPASAGGIHGEARLLAGFVGALGLKHFGLVGHSLGGAIAGVYAAAHPQQVFGLALVDSAGLPYPPTPLARAMLAGQDPFVFDDRAGLRKLLALVFVHPPYLLPRLADALVAENKSRRAFLEGVFARLRTPTDATALVPVLPKLTMPVLGLWCKDDQVVPPSAMAALRQGLSATPQISMTELGGCNHMPNVEQPQETAQVLTQFYLLPATGG</sequence>
<dbReference type="GO" id="GO:0047372">
    <property type="term" value="F:monoacylglycerol lipase activity"/>
    <property type="evidence" value="ECO:0007669"/>
    <property type="project" value="TreeGrafter"/>
</dbReference>
<dbReference type="Proteomes" id="UP000307749">
    <property type="component" value="Unassembled WGS sequence"/>
</dbReference>
<gene>
    <name evidence="2" type="ORF">B1806_09320</name>
</gene>
<dbReference type="GO" id="GO:0046464">
    <property type="term" value="P:acylglycerol catabolic process"/>
    <property type="evidence" value="ECO:0007669"/>
    <property type="project" value="TreeGrafter"/>
</dbReference>
<dbReference type="PANTHER" id="PTHR43798">
    <property type="entry name" value="MONOACYLGLYCEROL LIPASE"/>
    <property type="match status" value="1"/>
</dbReference>
<dbReference type="InterPro" id="IPR000073">
    <property type="entry name" value="AB_hydrolase_1"/>
</dbReference>